<keyword evidence="3" id="KW-1185">Reference proteome</keyword>
<proteinExistence type="predicted"/>
<sequence>MNTKAIIASTLFTALIAGQSAFAGQDNDQGVFATDTAVTQSTSADKVNYDAPKFNGAQNLDNEVTVSGRK</sequence>
<feature type="signal peptide" evidence="1">
    <location>
        <begin position="1"/>
        <end position="23"/>
    </location>
</feature>
<accession>A0A4R1EUA5</accession>
<name>A0A4R1EUA5_9GAMM</name>
<evidence type="ECO:0000256" key="1">
    <source>
        <dbReference type="SAM" id="SignalP"/>
    </source>
</evidence>
<feature type="chain" id="PRO_5020810733" evidence="1">
    <location>
        <begin position="24"/>
        <end position="70"/>
    </location>
</feature>
<comment type="caution">
    <text evidence="2">The sequence shown here is derived from an EMBL/GenBank/DDBJ whole genome shotgun (WGS) entry which is preliminary data.</text>
</comment>
<gene>
    <name evidence="2" type="ORF">EV695_3410</name>
</gene>
<dbReference type="RefSeq" id="WP_131907188.1">
    <property type="nucleotide sequence ID" value="NZ_BAAAFU010000007.1"/>
</dbReference>
<dbReference type="AlphaFoldDB" id="A0A4R1EUA5"/>
<evidence type="ECO:0000313" key="2">
    <source>
        <dbReference type="EMBL" id="TCJ82678.1"/>
    </source>
</evidence>
<dbReference type="Proteomes" id="UP000294887">
    <property type="component" value="Unassembled WGS sequence"/>
</dbReference>
<keyword evidence="1" id="KW-0732">Signal</keyword>
<reference evidence="2 3" key="1">
    <citation type="submission" date="2019-03" db="EMBL/GenBank/DDBJ databases">
        <title>Genomic Encyclopedia of Type Strains, Phase IV (KMG-IV): sequencing the most valuable type-strain genomes for metagenomic binning, comparative biology and taxonomic classification.</title>
        <authorList>
            <person name="Goeker M."/>
        </authorList>
    </citation>
    <scope>NUCLEOTIDE SEQUENCE [LARGE SCALE GENOMIC DNA]</scope>
    <source>
        <strain evidence="2 3">DSM 24830</strain>
    </source>
</reference>
<organism evidence="2 3">
    <name type="scientific">Cocleimonas flava</name>
    <dbReference type="NCBI Taxonomy" id="634765"/>
    <lineage>
        <taxon>Bacteria</taxon>
        <taxon>Pseudomonadati</taxon>
        <taxon>Pseudomonadota</taxon>
        <taxon>Gammaproteobacteria</taxon>
        <taxon>Thiotrichales</taxon>
        <taxon>Thiotrichaceae</taxon>
        <taxon>Cocleimonas</taxon>
    </lineage>
</organism>
<dbReference type="EMBL" id="SMFQ01000005">
    <property type="protein sequence ID" value="TCJ82678.1"/>
    <property type="molecule type" value="Genomic_DNA"/>
</dbReference>
<protein>
    <submittedName>
        <fullName evidence="2">Uncharacterized protein</fullName>
    </submittedName>
</protein>
<evidence type="ECO:0000313" key="3">
    <source>
        <dbReference type="Proteomes" id="UP000294887"/>
    </source>
</evidence>